<evidence type="ECO:0008006" key="3">
    <source>
        <dbReference type="Google" id="ProtNLM"/>
    </source>
</evidence>
<dbReference type="AlphaFoldDB" id="A0A173YS96"/>
<organism evidence="1 2">
    <name type="scientific">Blautia obeum</name>
    <dbReference type="NCBI Taxonomy" id="40520"/>
    <lineage>
        <taxon>Bacteria</taxon>
        <taxon>Bacillati</taxon>
        <taxon>Bacillota</taxon>
        <taxon>Clostridia</taxon>
        <taxon>Lachnospirales</taxon>
        <taxon>Lachnospiraceae</taxon>
        <taxon>Blautia</taxon>
    </lineage>
</organism>
<dbReference type="SUPFAM" id="SSF54786">
    <property type="entry name" value="YcfA/nrd intein domain"/>
    <property type="match status" value="1"/>
</dbReference>
<dbReference type="EMBL" id="CYZA01000004">
    <property type="protein sequence ID" value="CUN67071.1"/>
    <property type="molecule type" value="Genomic_DNA"/>
</dbReference>
<proteinExistence type="predicted"/>
<dbReference type="RefSeq" id="WP_173720572.1">
    <property type="nucleotide sequence ID" value="NZ_CYZA01000004.1"/>
</dbReference>
<evidence type="ECO:0000313" key="2">
    <source>
        <dbReference type="Proteomes" id="UP000095447"/>
    </source>
</evidence>
<accession>A0A173YS96</accession>
<name>A0A173YS96_9FIRM</name>
<protein>
    <recommendedName>
        <fullName evidence="3">Type II toxin-antitoxin system HicA family toxin</fullName>
    </recommendedName>
</protein>
<dbReference type="Gene3D" id="3.30.920.30">
    <property type="entry name" value="Hypothetical protein"/>
    <property type="match status" value="1"/>
</dbReference>
<sequence length="30" mass="3389">MPMSPKEMLTLLKENGFETVNQNGSHPRMA</sequence>
<gene>
    <name evidence="1" type="ORF">ERS852395_00982</name>
</gene>
<dbReference type="InterPro" id="IPR038570">
    <property type="entry name" value="HicA_sf"/>
</dbReference>
<reference evidence="1 2" key="1">
    <citation type="submission" date="2015-09" db="EMBL/GenBank/DDBJ databases">
        <authorList>
            <consortium name="Pathogen Informatics"/>
        </authorList>
    </citation>
    <scope>NUCLEOTIDE SEQUENCE [LARGE SCALE GENOMIC DNA]</scope>
    <source>
        <strain evidence="1 2">2789STDY5608838</strain>
    </source>
</reference>
<dbReference type="Proteomes" id="UP000095447">
    <property type="component" value="Unassembled WGS sequence"/>
</dbReference>
<evidence type="ECO:0000313" key="1">
    <source>
        <dbReference type="EMBL" id="CUN67071.1"/>
    </source>
</evidence>